<dbReference type="GO" id="GO:0036199">
    <property type="term" value="F:cholest-4-en-3-one 26-monooxygenase activity"/>
    <property type="evidence" value="ECO:0007669"/>
    <property type="project" value="TreeGrafter"/>
</dbReference>
<gene>
    <name evidence="2" type="ORF">SAMN05421630_102538</name>
</gene>
<dbReference type="Pfam" id="PF00067">
    <property type="entry name" value="p450"/>
    <property type="match status" value="1"/>
</dbReference>
<name>A0A222VLU0_9PSEU</name>
<sequence>MSATSTTSATARTATNSDLGRHLLTVRGFQFIFGAQGDPYALLLRAGSDDPAALDARVRERGALYKSETGAWVTGHYPHARDILADPRLELRHEGEDESPQQHMFQDIWDNPKLCHIVPLDDAFLNLKRADYERIGTLFDPLLGAEAVRAHHPAVQRIVERTAGSLPGEFDMMADFARPVATTLVAEILNIPADERDRFAELASSVGIALDSGLCPPQYKVARALMTSLAELRELLGTQQLFGEQRPSTGGAEDVLAAGLLLTVAGIEVAVNLICNSVVALLDHPDQWQVLRGDPGLARGTVEETLRFDSPVRLEHRITTKDVEICGEKIPADTQLVVVVGAANRDPAVFAEPERFDIIRKSEVDQLSLFGGLYGGFVAPLVRLQAEVAVGALAARFPALRHRERVLRRMRSPVTRGVLRFPVSNA</sequence>
<dbReference type="STRING" id="530584.SAMN05421630_102538"/>
<dbReference type="PANTHER" id="PTHR46696:SF4">
    <property type="entry name" value="BIOTIN BIOSYNTHESIS CYTOCHROME P450"/>
    <property type="match status" value="1"/>
</dbReference>
<dbReference type="GO" id="GO:0020037">
    <property type="term" value="F:heme binding"/>
    <property type="evidence" value="ECO:0007669"/>
    <property type="project" value="InterPro"/>
</dbReference>
<protein>
    <submittedName>
        <fullName evidence="2">Glycosyltransferase auxiliary protein/glycosyltransferase auxiliary protein</fullName>
    </submittedName>
</protein>
<dbReference type="PANTHER" id="PTHR46696">
    <property type="entry name" value="P450, PUTATIVE (EUROFUNG)-RELATED"/>
    <property type="match status" value="1"/>
</dbReference>
<dbReference type="Proteomes" id="UP000199494">
    <property type="component" value="Unassembled WGS sequence"/>
</dbReference>
<reference evidence="2 3" key="1">
    <citation type="submission" date="2016-10" db="EMBL/GenBank/DDBJ databases">
        <authorList>
            <person name="de Groot N.N."/>
        </authorList>
    </citation>
    <scope>NUCLEOTIDE SEQUENCE [LARGE SCALE GENOMIC DNA]</scope>
    <source>
        <strain evidence="2 3">CGMCC 4.5506</strain>
    </source>
</reference>
<evidence type="ECO:0000313" key="3">
    <source>
        <dbReference type="Proteomes" id="UP000199494"/>
    </source>
</evidence>
<dbReference type="NCBIfam" id="TIGR04515">
    <property type="entry name" value="P450_rel_GT_act"/>
    <property type="match status" value="1"/>
</dbReference>
<accession>A0A222VLU0</accession>
<dbReference type="SUPFAM" id="SSF48264">
    <property type="entry name" value="Cytochrome P450"/>
    <property type="match status" value="1"/>
</dbReference>
<evidence type="ECO:0000313" key="2">
    <source>
        <dbReference type="EMBL" id="SDC55090.1"/>
    </source>
</evidence>
<dbReference type="OrthoDB" id="3687467at2"/>
<organism evidence="2 3">
    <name type="scientific">Prauserella marina</name>
    <dbReference type="NCBI Taxonomy" id="530584"/>
    <lineage>
        <taxon>Bacteria</taxon>
        <taxon>Bacillati</taxon>
        <taxon>Actinomycetota</taxon>
        <taxon>Actinomycetes</taxon>
        <taxon>Pseudonocardiales</taxon>
        <taxon>Pseudonocardiaceae</taxon>
        <taxon>Prauserella</taxon>
    </lineage>
</organism>
<evidence type="ECO:0000256" key="1">
    <source>
        <dbReference type="ARBA" id="ARBA00010617"/>
    </source>
</evidence>
<dbReference type="GO" id="GO:0005506">
    <property type="term" value="F:iron ion binding"/>
    <property type="evidence" value="ECO:0007669"/>
    <property type="project" value="InterPro"/>
</dbReference>
<proteinExistence type="inferred from homology"/>
<dbReference type="RefSeq" id="WP_091800388.1">
    <property type="nucleotide sequence ID" value="NZ_CP016353.1"/>
</dbReference>
<dbReference type="Gene3D" id="1.10.630.10">
    <property type="entry name" value="Cytochrome P450"/>
    <property type="match status" value="1"/>
</dbReference>
<keyword evidence="2" id="KW-0808">Transferase</keyword>
<dbReference type="InterPro" id="IPR030958">
    <property type="entry name" value="P450-rel_GT_act"/>
</dbReference>
<keyword evidence="3" id="KW-1185">Reference proteome</keyword>
<dbReference type="KEGG" id="pmad:BAY61_07650"/>
<dbReference type="GO" id="GO:0016740">
    <property type="term" value="F:transferase activity"/>
    <property type="evidence" value="ECO:0007669"/>
    <property type="project" value="UniProtKB-KW"/>
</dbReference>
<dbReference type="AlphaFoldDB" id="A0A222VLU0"/>
<comment type="similarity">
    <text evidence="1">Belongs to the cytochrome P450 family.</text>
</comment>
<dbReference type="GO" id="GO:0006707">
    <property type="term" value="P:cholesterol catabolic process"/>
    <property type="evidence" value="ECO:0007669"/>
    <property type="project" value="TreeGrafter"/>
</dbReference>
<dbReference type="InterPro" id="IPR001128">
    <property type="entry name" value="Cyt_P450"/>
</dbReference>
<dbReference type="InterPro" id="IPR036396">
    <property type="entry name" value="Cyt_P450_sf"/>
</dbReference>
<dbReference type="GO" id="GO:0008395">
    <property type="term" value="F:steroid hydroxylase activity"/>
    <property type="evidence" value="ECO:0007669"/>
    <property type="project" value="TreeGrafter"/>
</dbReference>
<dbReference type="EMBL" id="FMZE01000002">
    <property type="protein sequence ID" value="SDC55090.1"/>
    <property type="molecule type" value="Genomic_DNA"/>
</dbReference>